<feature type="region of interest" description="N-terminal hotdog fold" evidence="9">
    <location>
        <begin position="3011"/>
        <end position="3135"/>
    </location>
</feature>
<proteinExistence type="predicted"/>
<dbReference type="InterPro" id="IPR036736">
    <property type="entry name" value="ACP-like_sf"/>
</dbReference>
<evidence type="ECO:0000256" key="6">
    <source>
        <dbReference type="ARBA" id="ARBA00023194"/>
    </source>
</evidence>
<dbReference type="InterPro" id="IPR042104">
    <property type="entry name" value="PKS_dehydratase_sf"/>
</dbReference>
<dbReference type="Pfam" id="PF02801">
    <property type="entry name" value="Ketoacyl-synt_C"/>
    <property type="match status" value="2"/>
</dbReference>
<dbReference type="Pfam" id="PF16197">
    <property type="entry name" value="KAsynt_C_assoc"/>
    <property type="match status" value="2"/>
</dbReference>
<dbReference type="Pfam" id="PF08990">
    <property type="entry name" value="Docking"/>
    <property type="match status" value="1"/>
</dbReference>
<dbReference type="Pfam" id="PF13602">
    <property type="entry name" value="ADH_zinc_N_2"/>
    <property type="match status" value="2"/>
</dbReference>
<keyword evidence="4" id="KW-0597">Phosphoprotein</keyword>
<dbReference type="CDD" id="cd08956">
    <property type="entry name" value="KR_3_FAS_SDR_x"/>
    <property type="match status" value="2"/>
</dbReference>
<dbReference type="InterPro" id="IPR032821">
    <property type="entry name" value="PKS_assoc"/>
</dbReference>
<dbReference type="InterPro" id="IPR014043">
    <property type="entry name" value="Acyl_transferase_dom"/>
</dbReference>
<evidence type="ECO:0000259" key="13">
    <source>
        <dbReference type="PROSITE" id="PS52019"/>
    </source>
</evidence>
<dbReference type="Pfam" id="PF00550">
    <property type="entry name" value="PP-binding"/>
    <property type="match status" value="2"/>
</dbReference>
<dbReference type="InterPro" id="IPR001227">
    <property type="entry name" value="Ac_transferase_dom_sf"/>
</dbReference>
<dbReference type="Pfam" id="PF00698">
    <property type="entry name" value="Acyl_transf_1"/>
    <property type="match status" value="2"/>
</dbReference>
<dbReference type="InterPro" id="IPR014031">
    <property type="entry name" value="Ketoacyl_synth_C"/>
</dbReference>
<feature type="region of interest" description="C-terminal hotdog fold" evidence="9">
    <location>
        <begin position="1065"/>
        <end position="1204"/>
    </location>
</feature>
<dbReference type="InterPro" id="IPR009081">
    <property type="entry name" value="PP-bd_ACP"/>
</dbReference>
<dbReference type="InterPro" id="IPR050091">
    <property type="entry name" value="PKS_NRPS_Biosynth_Enz"/>
</dbReference>
<dbReference type="Pfam" id="PF22953">
    <property type="entry name" value="SpnB_Rossmann"/>
    <property type="match status" value="2"/>
</dbReference>
<dbReference type="Pfam" id="PF14765">
    <property type="entry name" value="PS-DH"/>
    <property type="match status" value="2"/>
</dbReference>
<dbReference type="CDD" id="cd05195">
    <property type="entry name" value="enoyl_red"/>
    <property type="match status" value="2"/>
</dbReference>
<dbReference type="InterPro" id="IPR049900">
    <property type="entry name" value="PKS_mFAS_DH"/>
</dbReference>
<comment type="cofactor">
    <cofactor evidence="1">
        <name>pantetheine 4'-phosphate</name>
        <dbReference type="ChEBI" id="CHEBI:47942"/>
    </cofactor>
</comment>
<dbReference type="SUPFAM" id="SSF47336">
    <property type="entry name" value="ACP-like"/>
    <property type="match status" value="2"/>
</dbReference>
<dbReference type="InterPro" id="IPR006162">
    <property type="entry name" value="Ppantetheine_attach_site"/>
</dbReference>
<feature type="domain" description="Ketosynthase family 3 (KS3)" evidence="12">
    <location>
        <begin position="2110"/>
        <end position="2535"/>
    </location>
</feature>
<keyword evidence="7" id="KW-0511">Multifunctional enzyme</keyword>
<dbReference type="Pfam" id="PF08659">
    <property type="entry name" value="KR"/>
    <property type="match status" value="2"/>
</dbReference>
<dbReference type="Gene3D" id="1.10.1200.10">
    <property type="entry name" value="ACP-like"/>
    <property type="match status" value="2"/>
</dbReference>
<keyword evidence="3" id="KW-0596">Phosphopantetheine</keyword>
<dbReference type="InterPro" id="IPR049552">
    <property type="entry name" value="PKS_DH_N"/>
</dbReference>
<dbReference type="SUPFAM" id="SSF53901">
    <property type="entry name" value="Thiolase-like"/>
    <property type="match status" value="2"/>
</dbReference>
<evidence type="ECO:0000259" key="11">
    <source>
        <dbReference type="PROSITE" id="PS50075"/>
    </source>
</evidence>
<dbReference type="SMART" id="SM00823">
    <property type="entry name" value="PKS_PP"/>
    <property type="match status" value="2"/>
</dbReference>
<dbReference type="Gene3D" id="3.90.180.10">
    <property type="entry name" value="Medium-chain alcohol dehydrogenases, catalytic domain"/>
    <property type="match status" value="2"/>
</dbReference>
<dbReference type="Gene3D" id="3.30.70.3290">
    <property type="match status" value="2"/>
</dbReference>
<feature type="active site" description="Proton acceptor; for dehydratase activity" evidence="9">
    <location>
        <position position="3042"/>
    </location>
</feature>
<dbReference type="InterPro" id="IPR018201">
    <property type="entry name" value="Ketoacyl_synth_AS"/>
</dbReference>
<dbReference type="Gene3D" id="3.40.366.10">
    <property type="entry name" value="Malonyl-Coenzyme A Acyl Carrier Protein, domain 2"/>
    <property type="match status" value="2"/>
</dbReference>
<evidence type="ECO:0000313" key="14">
    <source>
        <dbReference type="EMBL" id="MBS2545268.1"/>
    </source>
</evidence>
<dbReference type="InterPro" id="IPR011032">
    <property type="entry name" value="GroES-like_sf"/>
</dbReference>
<dbReference type="Gene3D" id="3.40.50.720">
    <property type="entry name" value="NAD(P)-binding Rossmann-like Domain"/>
    <property type="match status" value="2"/>
</dbReference>
<dbReference type="EMBL" id="JAAFYZ010000001">
    <property type="protein sequence ID" value="MBS2545268.1"/>
    <property type="molecule type" value="Genomic_DNA"/>
</dbReference>
<dbReference type="InterPro" id="IPR020807">
    <property type="entry name" value="PKS_DH"/>
</dbReference>
<dbReference type="Gene3D" id="3.40.50.11460">
    <property type="match status" value="2"/>
</dbReference>
<feature type="domain" description="Ketosynthase family 3 (KS3)" evidence="12">
    <location>
        <begin position="33"/>
        <end position="455"/>
    </location>
</feature>
<dbReference type="InterPro" id="IPR016035">
    <property type="entry name" value="Acyl_Trfase/lysoPLipase"/>
</dbReference>
<evidence type="ECO:0000259" key="12">
    <source>
        <dbReference type="PROSITE" id="PS52004"/>
    </source>
</evidence>
<keyword evidence="15" id="KW-1185">Reference proteome</keyword>
<feature type="domain" description="Carrier" evidence="11">
    <location>
        <begin position="2013"/>
        <end position="2088"/>
    </location>
</feature>
<dbReference type="InterPro" id="IPR049551">
    <property type="entry name" value="PKS_DH_C"/>
</dbReference>
<dbReference type="Pfam" id="PF08240">
    <property type="entry name" value="ADH_N"/>
    <property type="match status" value="2"/>
</dbReference>
<keyword evidence="8" id="KW-0012">Acyltransferase</keyword>
<dbReference type="InterPro" id="IPR016036">
    <property type="entry name" value="Malonyl_transacylase_ACP-bd"/>
</dbReference>
<dbReference type="Pfam" id="PF00109">
    <property type="entry name" value="ketoacyl-synt"/>
    <property type="match status" value="2"/>
</dbReference>
<dbReference type="Gene3D" id="3.40.47.10">
    <property type="match status" value="2"/>
</dbReference>
<feature type="compositionally biased region" description="Low complexity" evidence="10">
    <location>
        <begin position="2551"/>
        <end position="2560"/>
    </location>
</feature>
<evidence type="ECO:0000256" key="10">
    <source>
        <dbReference type="SAM" id="MobiDB-lite"/>
    </source>
</evidence>
<feature type="domain" description="PKS/mFAS DH" evidence="13">
    <location>
        <begin position="3011"/>
        <end position="3287"/>
    </location>
</feature>
<evidence type="ECO:0000256" key="3">
    <source>
        <dbReference type="ARBA" id="ARBA00022450"/>
    </source>
</evidence>
<dbReference type="SUPFAM" id="SSF55048">
    <property type="entry name" value="Probable ACP-binding domain of malonyl-CoA ACP transacylase"/>
    <property type="match status" value="2"/>
</dbReference>
<dbReference type="InterPro" id="IPR016039">
    <property type="entry name" value="Thiolase-like"/>
</dbReference>
<dbReference type="InterPro" id="IPR020806">
    <property type="entry name" value="PKS_PP-bd"/>
</dbReference>
<dbReference type="PROSITE" id="PS52019">
    <property type="entry name" value="PKS_MFAS_DH"/>
    <property type="match status" value="2"/>
</dbReference>
<evidence type="ECO:0000256" key="1">
    <source>
        <dbReference type="ARBA" id="ARBA00001957"/>
    </source>
</evidence>
<feature type="domain" description="PKS/mFAS DH" evidence="13">
    <location>
        <begin position="930"/>
        <end position="1204"/>
    </location>
</feature>
<dbReference type="PANTHER" id="PTHR43775">
    <property type="entry name" value="FATTY ACID SYNTHASE"/>
    <property type="match status" value="1"/>
</dbReference>
<dbReference type="InterPro" id="IPR036291">
    <property type="entry name" value="NAD(P)-bd_dom_sf"/>
</dbReference>
<dbReference type="SUPFAM" id="SSF50129">
    <property type="entry name" value="GroES-like"/>
    <property type="match status" value="2"/>
</dbReference>
<reference evidence="14 15" key="1">
    <citation type="submission" date="2020-02" db="EMBL/GenBank/DDBJ databases">
        <title>Acidophilic actinobacteria isolated from forest soil.</title>
        <authorList>
            <person name="Golinska P."/>
        </authorList>
    </citation>
    <scope>NUCLEOTIDE SEQUENCE [LARGE SCALE GENOMIC DNA]</scope>
    <source>
        <strain evidence="14 15">NL8</strain>
    </source>
</reference>
<feature type="region of interest" description="C-terminal hotdog fold" evidence="9">
    <location>
        <begin position="3148"/>
        <end position="3287"/>
    </location>
</feature>
<dbReference type="InterPro" id="IPR013968">
    <property type="entry name" value="PKS_KR"/>
</dbReference>
<dbReference type="Proteomes" id="UP000730482">
    <property type="component" value="Unassembled WGS sequence"/>
</dbReference>
<comment type="pathway">
    <text evidence="2">Antibiotic biosynthesis.</text>
</comment>
<dbReference type="SMART" id="SM00825">
    <property type="entry name" value="PKS_KS"/>
    <property type="match status" value="2"/>
</dbReference>
<dbReference type="SMART" id="SM00822">
    <property type="entry name" value="PKS_KR"/>
    <property type="match status" value="2"/>
</dbReference>
<dbReference type="PROSITE" id="PS50075">
    <property type="entry name" value="CARRIER"/>
    <property type="match status" value="2"/>
</dbReference>
<dbReference type="InterPro" id="IPR014030">
    <property type="entry name" value="Ketoacyl_synth_N"/>
</dbReference>
<dbReference type="InterPro" id="IPR013154">
    <property type="entry name" value="ADH-like_N"/>
</dbReference>
<dbReference type="InterPro" id="IPR015083">
    <property type="entry name" value="NorB/c/GfsB-D-like_docking"/>
</dbReference>
<dbReference type="SMART" id="SM00827">
    <property type="entry name" value="PKS_AT"/>
    <property type="match status" value="2"/>
</dbReference>
<gene>
    <name evidence="14" type="ORF">KGQ19_00150</name>
</gene>
<dbReference type="Pfam" id="PF21089">
    <property type="entry name" value="PKS_DH_N"/>
    <property type="match status" value="2"/>
</dbReference>
<evidence type="ECO:0000256" key="4">
    <source>
        <dbReference type="ARBA" id="ARBA00022553"/>
    </source>
</evidence>
<comment type="caution">
    <text evidence="14">The sequence shown here is derived from an EMBL/GenBank/DDBJ whole genome shotgun (WGS) entry which is preliminary data.</text>
</comment>
<accession>A0ABS5KG99</accession>
<evidence type="ECO:0000256" key="5">
    <source>
        <dbReference type="ARBA" id="ARBA00022679"/>
    </source>
</evidence>
<dbReference type="CDD" id="cd00833">
    <property type="entry name" value="PKS"/>
    <property type="match status" value="2"/>
</dbReference>
<dbReference type="InterPro" id="IPR020843">
    <property type="entry name" value="ER"/>
</dbReference>
<dbReference type="PROSITE" id="PS00606">
    <property type="entry name" value="KS3_1"/>
    <property type="match status" value="2"/>
</dbReference>
<dbReference type="PROSITE" id="PS00012">
    <property type="entry name" value="PHOSPHOPANTETHEINE"/>
    <property type="match status" value="2"/>
</dbReference>
<dbReference type="SMART" id="SM00829">
    <property type="entry name" value="PKS_ER"/>
    <property type="match status" value="2"/>
</dbReference>
<evidence type="ECO:0000256" key="7">
    <source>
        <dbReference type="ARBA" id="ARBA00023268"/>
    </source>
</evidence>
<dbReference type="InterPro" id="IPR020841">
    <property type="entry name" value="PKS_Beta-ketoAc_synthase_dom"/>
</dbReference>
<dbReference type="InterPro" id="IPR055123">
    <property type="entry name" value="SpnB-like_Rossmann"/>
</dbReference>
<protein>
    <submittedName>
        <fullName evidence="14">Polyketide synthase dehydratase domain-containing protein</fullName>
    </submittedName>
</protein>
<dbReference type="SUPFAM" id="SSF51735">
    <property type="entry name" value="NAD(P)-binding Rossmann-fold domains"/>
    <property type="match status" value="6"/>
</dbReference>
<feature type="active site" description="Proton donor; for dehydratase activity" evidence="9">
    <location>
        <position position="1126"/>
    </location>
</feature>
<organism evidence="14 15">
    <name type="scientific">Catenulispora pinistramenti</name>
    <dbReference type="NCBI Taxonomy" id="2705254"/>
    <lineage>
        <taxon>Bacteria</taxon>
        <taxon>Bacillati</taxon>
        <taxon>Actinomycetota</taxon>
        <taxon>Actinomycetes</taxon>
        <taxon>Catenulisporales</taxon>
        <taxon>Catenulisporaceae</taxon>
        <taxon>Catenulispora</taxon>
    </lineage>
</organism>
<dbReference type="PANTHER" id="PTHR43775:SF51">
    <property type="entry name" value="INACTIVE PHENOLPHTHIOCEROL SYNTHESIS POLYKETIDE SYNTHASE TYPE I PKS1-RELATED"/>
    <property type="match status" value="1"/>
</dbReference>
<evidence type="ECO:0000256" key="2">
    <source>
        <dbReference type="ARBA" id="ARBA00004792"/>
    </source>
</evidence>
<dbReference type="Gene3D" id="3.10.129.110">
    <property type="entry name" value="Polyketide synthase dehydratase"/>
    <property type="match status" value="2"/>
</dbReference>
<name>A0ABS5KG99_9ACTN</name>
<keyword evidence="6" id="KW-0045">Antibiotic biosynthesis</keyword>
<dbReference type="PROSITE" id="PS52004">
    <property type="entry name" value="KS3_2"/>
    <property type="match status" value="2"/>
</dbReference>
<dbReference type="SMART" id="SM00826">
    <property type="entry name" value="PKS_DH"/>
    <property type="match status" value="2"/>
</dbReference>
<dbReference type="SMART" id="SM01294">
    <property type="entry name" value="PKS_PP_betabranch"/>
    <property type="match status" value="2"/>
</dbReference>
<evidence type="ECO:0000256" key="8">
    <source>
        <dbReference type="ARBA" id="ARBA00023315"/>
    </source>
</evidence>
<feature type="domain" description="Carrier" evidence="11">
    <location>
        <begin position="4087"/>
        <end position="4162"/>
    </location>
</feature>
<evidence type="ECO:0000256" key="9">
    <source>
        <dbReference type="PROSITE-ProRule" id="PRU01363"/>
    </source>
</evidence>
<evidence type="ECO:0000313" key="15">
    <source>
        <dbReference type="Proteomes" id="UP000730482"/>
    </source>
</evidence>
<feature type="active site" description="Proton donor; for dehydratase activity" evidence="9">
    <location>
        <position position="3209"/>
    </location>
</feature>
<feature type="region of interest" description="N-terminal hotdog fold" evidence="9">
    <location>
        <begin position="930"/>
        <end position="1052"/>
    </location>
</feature>
<keyword evidence="5" id="KW-0808">Transferase</keyword>
<dbReference type="InterPro" id="IPR057326">
    <property type="entry name" value="KR_dom"/>
</dbReference>
<feature type="region of interest" description="Disordered" evidence="10">
    <location>
        <begin position="2536"/>
        <end position="2560"/>
    </location>
</feature>
<dbReference type="SUPFAM" id="SSF52151">
    <property type="entry name" value="FabD/lysophospholipase-like"/>
    <property type="match status" value="2"/>
</dbReference>
<sequence>MENQDKLFEYLKRTAAELQETRQRLRRIEAGDSEPLAIVAMGCRFPGGIRGPRDLWRLLERGGDAIGPFPTDRGWDLSQIYDPDPDHSGTSYVAEGGFLDEVAAFDPAFFGISPREALAMDPQQRLLLEISWEAFENAGIDPAAMRGSATGVFVGAGASGYEVTSEEASGYQITGSATSIISGRVAYTLGLEGPSVTIDTACSSSLVAMHLAAKALRSGECSMALAGGVTVMPRPGTFVDFSRQQGLAADGRCKPYAEAADGTGWSEGAGVLLLERLSDARRRGHPVLAVITGTATNGDGASNGLTAPNGPAQQRVIRAALAGAGLTPSDVDMVEGHGTGTRLGDPIEAGALLATYGQDRPEGRPLRLGSVKSNFGHTQAAAGAAGVIKVVLAMQHGVMPRTLHVDRPSGQVEWASGEIELLTEARSWPAGDRPRRAGVSAFGISGTNAHVIVEEPPASVPALSAEELTDRGPAPAPLTGVVPLVLSARGPEALSGQAAGLRELLDGQAGPALADVAWSAATTRSVFEHRAVVFGAADSAADAVRELAALQDGTPAEHTVSGVARTGTRVGFVFAGQGSQRAGMAAGLYAASPVFAAAFDEACALIEGHLGLPVRAVALGTAADAGELANQTVYAQSALFALQVGVVAMLAAVGVAPAAVAGHSVGEVAAAHAVGALPLAEACALVAARGRLMQALPTGGAMTSIAAPEAEVLAALDGVEGVHIAAVNGPSATVVSGEKDAVDAVAAVFADRGTRVRSLRVSHAFHSHRMDPMLAELTRVAGAIGFARTEVPWVSTATGAVVESCDGAYWAGQARGAVRFADAVTTMAGLDIDLFVEIGPDGTLSALGAGAAPDAEFVSLLRPDHDAATTTVTGLARAWVHGAPVDWAAVLGSGNRVELPTYAFQRQRFWPTGVLGEADMAASGLNAMGHPLLLASVELAGDGGVVLTGRLSPRVQPWLADHAVGGTVILPGTAFVEMAVRAGEAVGCGWVDELTLEAPLILADDGPLTQVQVTVGAAEDGLRPVWIHARPALDAPWTRHASGTLAPGGGAMAAGDLAVWPPTEATPVDLDGWYERMAAGGNGYGPAFQGLYAAWRRGEEVFAEVRLPDQAASEAGWFGLHPALLDAALHVSGLVLPAGRPGEIPLPFAWRGVGLHASGASQLRVRLAPDGGSGLTLSAVDGRGAPVISVDSLVMRAITAGHGGGAVVRDGLFAVDWTSVPAGEPAGRIVALGGGDVTGLPVDGAFADVAALAAAVRAGEPVPDQVLLAVGAPAGSPSATATETAEDTAACARDAVSDVLAVVQQWLAAEELAAARLVVLTRGAISTSGEDVADLSGAAVWGLIRTAQTENPDRFVLLDVPGQGSDLLPGALASGEPELAVRAGAVLARRLVRPAPPLALPAGPWRAEVARAGTLEGVAFAEYPEALDPLGPGQVRIAVRAAGVNFRDVLTALGMYPGEPLLGNEVAGVVAEVGPGVPHLSPGDRVMAMAGGGFGPFTVVDARTAVPLPTGWSFARGAAIPVAFTTAWYGLVDLAQAVPGQRILIHAATGGVGSAAVQVARHLGLEVFATASPGKWGALRAMGLDEDHIASSRDVGFEQKFAAVTADQGMDIVLNALAGELTDASLRLLPRGGAFIEMGKTDARDPDQIAAAHPGVRYRTFATSETAGPDRLGEMLTGIRTLIEDGVFTAAPIRCWDVRRIGDALRFMSQAKHIGKIVLTIPVPAPAAGTALVTGGTGTLAGLAARHLVRTGRAGNVILAGRAGPAAAGVAALAADLAQSGADTRVVSCDAAEYDALAALAGTIPADRPLSVVVHAAGVLDDGVLTSLTPERIAASLRPKADAAWNLHRLTADRDLSAFVLYSSASALFGGAGQGNYAAGNAFLDGLAAHRRAAGLPAVALQWGLWATGGMGGTLDEGQRTRAARGMAALPAADGLALFDAALARDEAVLVPALLDVAGQRAAAARGEAVPALWRTLVGISARPSAAAAPAAGGAGGSLRERLGTLPADDRAHALVDLVQASAAAVLGHASTSAVDAQRAFKDLGFDSLTAVDLRNRINGATGLRLSSTLIFDYPTPALLAAHLDSELFAGIADPAAGAPSAGGSGAAAQDPIVIVGMSCRFPGGIGSPEDLWEVLDTGRDCIGEFPTDRGWNIDGIYDPSGRAGTSYVNEGGFLYEAGEFDPGFFGIGPREAVAMDPQQRLLLETSWEAFERAGIDPVALRGSDTGVFVGAAISGYGPGLAIDEGAEGYLMIGTTASVASGRLSYTFGLEGPALTIETACSSSLVGMHLAAQSLRARECSLALAGGVTVMATLERFVDFSRQQGLAHDGRSKAYSDSADGANWSEGVGVVVLERLSDARRNGHPVLAVLVGSAVNQDGASNGLTAPNGPSQQRVIKTALAGAGLRGTDVDVVEGHGTGTTLGDPIEAGALLATYGQDRPEGRPLWLGSIKSNFGHTQWAAGVAGVMKMVLAMQHERLPRTLHVDRPSSKVDWTAGDIKLLTEPAAWPAGPDRVRRAGVSSFAISGTNAHVILAEPPAEPGTQTGADRPEPAAGAAGPADAAGPVLVGAVGWPVSGRTEEALCAQAGRLREFVLAHPEIQARDVAWSLATTRSVFEHRAVVLDTSAETLASVATGQFAAAAISGVTGGERVGFLFAGQGSQRAGMAAGLYAASPVFAAAFDQACGLLEGHLGLPVRDVALGTAADAGELANQTVYAQSALFALQIGVVAMLAAVGLKPWAVAGHSVGEVAAAYAAGALSLADAAALVAARGRLMQALPTGGAMTSIAAPEAEVLAALEGVEGVWIAAVNGPSATVVSGEKDAVDAVAAVFAGREVRVRPLRVSHAFHSHRMDPMLAELSRTADGLGWKATTIPWVSTATGAVVESCDGAYWAGQARGAVRFADAVSTMARQDIDLFLEIGPDGTLSALGTAAAPDGEFVSLLRPDHDAATTALNGLARAWVHGAGVDWAAVLGSGTRVDLPTYAFQHQHFWPNAKPGAKDLAQAGLGAMSHPLLLASVELAGDSVVLSGRLSTQAQPWLADHAIGGTVLLPGTAFVELAVRTGDAVGCGRLEELTLEAPLVLPADGSPMRVQVTVGGDADGVRPVTIHTRPVTGGADAPWTRNASGTLTVLPERIQVGDLVVWPPRGAEPLPVGGLYERMAQEGYHYGPAFQGLRAAWRRDDEVFAEVVLPEIVADEAAGFGLHPALLDAALHLGGLVLPESGPGEVRLPFAWTGVTLHAIGAAALRVRLTPDGSGGLTLIAADHGGTPVVSVESLALRAIPAADQDTANPVVREGLYAVGWTPVAAGEPAGRIAALGAGVPGVSADAVFADVAALVEAARAGEPVPDLVLAATGAGADAGSAAPAGACARGAVSDVLAVVQQWLAADELAASRLVVVTRGAVATAPGESVTDLPAGAVWGLVRTAQSENPDRVILLDLPDQGSDLLACALACGEPELAIRGEAILARRLTRPTAGLRLPTDGTPWRIEVDRAGTLDGLAAVPVPAAPLEPGQVLVATRTAGVNFRDVLITLGMYPGQALLGSEVAGVVAEVGPGVTGLVPGDRVMATAVGGFGPFTVVDARTTVPLPSGWSFAQGAAIPVAFTTAWYGLLDLAQAAPGQRILIHAATGGVGSAAVQVARHRGLEVFATASPGKWDTLRAMGLDEDHIASSRDAGFEEKFAAVTADQGMDIVLNALAGELTDASLRLLPRGGVFIEMGKTDARDPEQVAAGHPGVRYQMFETGEAGLDRLGEIMTEVRALIEDGVFTGMPVQCWDVRRISDAFRFMSQAKHIGKVVLTLPRTPRAAGTVLVTGGTGMIGGRVARHLAQTGRAGQVVLTGRSGPVAGGVPALAADLAGSGAGVRVVSCDAADREALAGLLASVPVSSVFHSVGVLDDGVFTSMTAERVDTVMRPKADAAWHLHDLTADRDLDAFVLFSSAAATFGGAGQANYAAANAFLDALAAHRQSAGLPATALAWGLWSEASTMTGHLGGDQKSRISRDGGQALTADDGLALLDTALGRDEAMLVPALLDLPGVRARAARGEQVPALWRGLAGAARPKAAAAAAAAGGDSVQSRLAGLAPEERDQALTDMVRAYTAAVLGYTSADAAAADRTFKELGFDSLAAIELRNRLGGATGLRLAATVVFDYPTPAALAAHLSERLRPDEVAAQAADADADLESRLRAILAAVPLARLRDAGLLEPLLGLADVRDEAVLAVAAAEPEADAGLIDSLDAEALVRIAMEAEGTEL</sequence>
<feature type="active site" description="Proton acceptor; for dehydratase activity" evidence="9">
    <location>
        <position position="962"/>
    </location>
</feature>